<keyword evidence="5" id="KW-0175">Coiled coil</keyword>
<protein>
    <recommendedName>
        <fullName evidence="11">Rx N-terminal domain-containing protein</fullName>
    </recommendedName>
</protein>
<keyword evidence="1" id="KW-0677">Repeat</keyword>
<dbReference type="Gene3D" id="3.80.10.10">
    <property type="entry name" value="Ribonuclease Inhibitor"/>
    <property type="match status" value="2"/>
</dbReference>
<gene>
    <name evidence="9" type="ORF">RHGRI_004055</name>
</gene>
<keyword evidence="2" id="KW-0547">Nucleotide-binding</keyword>
<accession>A0AAV6L948</accession>
<dbReference type="InterPro" id="IPR032675">
    <property type="entry name" value="LRR_dom_sf"/>
</dbReference>
<keyword evidence="3" id="KW-0611">Plant defense</keyword>
<reference evidence="9" key="1">
    <citation type="submission" date="2020-08" db="EMBL/GenBank/DDBJ databases">
        <title>Plant Genome Project.</title>
        <authorList>
            <person name="Zhang R.-G."/>
        </authorList>
    </citation>
    <scope>NUCLEOTIDE SEQUENCE</scope>
    <source>
        <strain evidence="9">WSP0</strain>
        <tissue evidence="9">Leaf</tissue>
    </source>
</reference>
<name>A0AAV6L948_9ERIC</name>
<evidence type="ECO:0000313" key="10">
    <source>
        <dbReference type="Proteomes" id="UP000823749"/>
    </source>
</evidence>
<comment type="caution">
    <text evidence="9">The sequence shown here is derived from an EMBL/GenBank/DDBJ whole genome shotgun (WGS) entry which is preliminary data.</text>
</comment>
<dbReference type="PANTHER" id="PTHR47186:SF57">
    <property type="entry name" value="OS02G0478300 PROTEIN"/>
    <property type="match status" value="1"/>
</dbReference>
<dbReference type="InterPro" id="IPR041118">
    <property type="entry name" value="Rx_N"/>
</dbReference>
<dbReference type="Gene3D" id="1.20.5.4130">
    <property type="match status" value="1"/>
</dbReference>
<dbReference type="AlphaFoldDB" id="A0AAV6L948"/>
<dbReference type="GO" id="GO:0005524">
    <property type="term" value="F:ATP binding"/>
    <property type="evidence" value="ECO:0007669"/>
    <property type="project" value="UniProtKB-KW"/>
</dbReference>
<keyword evidence="10" id="KW-1185">Reference proteome</keyword>
<dbReference type="PANTHER" id="PTHR47186">
    <property type="entry name" value="LEUCINE-RICH REPEAT-CONTAINING PROTEIN 57"/>
    <property type="match status" value="1"/>
</dbReference>
<dbReference type="GO" id="GO:0006952">
    <property type="term" value="P:defense response"/>
    <property type="evidence" value="ECO:0007669"/>
    <property type="project" value="UniProtKB-KW"/>
</dbReference>
<evidence type="ECO:0000259" key="7">
    <source>
        <dbReference type="Pfam" id="PF18052"/>
    </source>
</evidence>
<evidence type="ECO:0000256" key="3">
    <source>
        <dbReference type="ARBA" id="ARBA00022821"/>
    </source>
</evidence>
<organism evidence="9 10">
    <name type="scientific">Rhododendron griersonianum</name>
    <dbReference type="NCBI Taxonomy" id="479676"/>
    <lineage>
        <taxon>Eukaryota</taxon>
        <taxon>Viridiplantae</taxon>
        <taxon>Streptophyta</taxon>
        <taxon>Embryophyta</taxon>
        <taxon>Tracheophyta</taxon>
        <taxon>Spermatophyta</taxon>
        <taxon>Magnoliopsida</taxon>
        <taxon>eudicotyledons</taxon>
        <taxon>Gunneridae</taxon>
        <taxon>Pentapetalae</taxon>
        <taxon>asterids</taxon>
        <taxon>Ericales</taxon>
        <taxon>Ericaceae</taxon>
        <taxon>Ericoideae</taxon>
        <taxon>Rhodoreae</taxon>
        <taxon>Rhododendron</taxon>
    </lineage>
</organism>
<evidence type="ECO:0000313" key="9">
    <source>
        <dbReference type="EMBL" id="KAG5560898.1"/>
    </source>
</evidence>
<evidence type="ECO:0000259" key="8">
    <source>
        <dbReference type="Pfam" id="PF23598"/>
    </source>
</evidence>
<dbReference type="InterPro" id="IPR055414">
    <property type="entry name" value="LRR_R13L4/SHOC2-like"/>
</dbReference>
<keyword evidence="4" id="KW-0067">ATP-binding</keyword>
<sequence length="675" mass="77092">MSLVFTTNSRSDDHPQPRQLRRPTPPLQPSLRRKNFQVFVFLWQIQRNVYAVEVVFKYAICSGRFGPLGEPLPTNSGVLHYVSSLGVKCFGQGLWGNLCPPKVEFFITKIDVMAHEAVSSAINSTLFSSEVKLLWNIHSEVSSIKDELESIMSFLKKADSSAELENEGAKVWVKQVRAVAYQIEDVMDEYILHLAENRQRCGFLCFLQELARSITELKLRHDLASQIKDIKQTIRDIKERADSTKSRIRSVFVFSVGELPKQQLLGTLAGNFKLVKVLDLQGAPLDQLNEEVGNLLHLRYLSVKGTNVEIIPKSIGNLHNLQTLNLKDSKVSVLQIGILSRLRKLRHLIGPYRVRNYGVEIQGGIGHLEELQTLKTIMANDDLIKELENLRQLRKLTIMDVKSEHVKALYTAIEKMNHLQSLEVWFIQGDTILDLHSLSSPPKSLQCLYSNGHLEMLPNWISRLDNLVSLDLLNSWLTGAHAIKALQALPNLIQLNFYRGYDGEQLYSDVGGFRKLKRLYLQSLGRLNSVIIEEGGLPVLEKLGITACPQLKEVPSGIRNLTKLKSLSIILMPTEFYDRMRPDKGQDYWVIEHIPDVKFIWKDGQGNRGIHTPREFQDVRESLRVNDESQEVLLPTHEVKEIHVQDNKEFQEFQSTTNIMMNAFRLPMFLIFFVV</sequence>
<dbReference type="Pfam" id="PF23598">
    <property type="entry name" value="LRR_14"/>
    <property type="match status" value="1"/>
</dbReference>
<feature type="region of interest" description="Disordered" evidence="6">
    <location>
        <begin position="1"/>
        <end position="28"/>
    </location>
</feature>
<evidence type="ECO:0000256" key="1">
    <source>
        <dbReference type="ARBA" id="ARBA00022737"/>
    </source>
</evidence>
<dbReference type="EMBL" id="JACTNZ010000002">
    <property type="protein sequence ID" value="KAG5560898.1"/>
    <property type="molecule type" value="Genomic_DNA"/>
</dbReference>
<feature type="domain" description="Disease resistance R13L4/SHOC-2-like LRR" evidence="8">
    <location>
        <begin position="248"/>
        <end position="571"/>
    </location>
</feature>
<evidence type="ECO:0000256" key="5">
    <source>
        <dbReference type="SAM" id="Coils"/>
    </source>
</evidence>
<feature type="domain" description="Disease resistance N-terminal" evidence="7">
    <location>
        <begin position="124"/>
        <end position="204"/>
    </location>
</feature>
<dbReference type="Pfam" id="PF18052">
    <property type="entry name" value="Rx_N"/>
    <property type="match status" value="1"/>
</dbReference>
<evidence type="ECO:0000256" key="2">
    <source>
        <dbReference type="ARBA" id="ARBA00022741"/>
    </source>
</evidence>
<evidence type="ECO:0008006" key="11">
    <source>
        <dbReference type="Google" id="ProtNLM"/>
    </source>
</evidence>
<proteinExistence type="predicted"/>
<evidence type="ECO:0000256" key="6">
    <source>
        <dbReference type="SAM" id="MobiDB-lite"/>
    </source>
</evidence>
<dbReference type="SUPFAM" id="SSF52058">
    <property type="entry name" value="L domain-like"/>
    <property type="match status" value="1"/>
</dbReference>
<dbReference type="Proteomes" id="UP000823749">
    <property type="component" value="Chromosome 2"/>
</dbReference>
<feature type="coiled-coil region" evidence="5">
    <location>
        <begin position="220"/>
        <end position="247"/>
    </location>
</feature>
<evidence type="ECO:0000256" key="4">
    <source>
        <dbReference type="ARBA" id="ARBA00022840"/>
    </source>
</evidence>
<dbReference type="InterPro" id="IPR038005">
    <property type="entry name" value="RX-like_CC"/>
</dbReference>
<dbReference type="CDD" id="cd14798">
    <property type="entry name" value="RX-CC_like"/>
    <property type="match status" value="1"/>
</dbReference>